<feature type="transmembrane region" description="Helical" evidence="1">
    <location>
        <begin position="79"/>
        <end position="99"/>
    </location>
</feature>
<feature type="transmembrane region" description="Helical" evidence="1">
    <location>
        <begin position="34"/>
        <end position="67"/>
    </location>
</feature>
<comment type="caution">
    <text evidence="2">The sequence shown here is derived from an EMBL/GenBank/DDBJ whole genome shotgun (WGS) entry which is preliminary data.</text>
</comment>
<name>A0A158C8U1_9BURK</name>
<dbReference type="AlphaFoldDB" id="A0A158C8U1"/>
<gene>
    <name evidence="2" type="ORF">AWB79_04935</name>
</gene>
<keyword evidence="1" id="KW-0812">Transmembrane</keyword>
<organism evidence="2 3">
    <name type="scientific">Caballeronia hypogeia</name>
    <dbReference type="NCBI Taxonomy" id="1777140"/>
    <lineage>
        <taxon>Bacteria</taxon>
        <taxon>Pseudomonadati</taxon>
        <taxon>Pseudomonadota</taxon>
        <taxon>Betaproteobacteria</taxon>
        <taxon>Burkholderiales</taxon>
        <taxon>Burkholderiaceae</taxon>
        <taxon>Caballeronia</taxon>
    </lineage>
</organism>
<feature type="transmembrane region" description="Helical" evidence="1">
    <location>
        <begin position="105"/>
        <end position="121"/>
    </location>
</feature>
<dbReference type="Proteomes" id="UP000054851">
    <property type="component" value="Unassembled WGS sequence"/>
</dbReference>
<sequence length="233" mass="22387">MSELLAGALCVFVALSAGASLRAGAIRSRVLWEIGAVVIIACGVSGGMRALAPGGIALLLVALAGFASYRSGRAASNSPASTQALLATIAVAACLLPQAHGAQSVMLLLAGGALAAAGRLASPRVLREDPNHVSFHLACAGACAALAYVFGAQSGALAVLPVLALISLIGAHLALAIGGGAGAPVASVMSGAGACGLALALTADGSHAVLVVAAVALAVGCSQEARGLRRVSA</sequence>
<accession>A0A158C8U1</accession>
<keyword evidence="1" id="KW-0472">Membrane</keyword>
<protein>
    <submittedName>
        <fullName evidence="2">Uncharacterized protein</fullName>
    </submittedName>
</protein>
<evidence type="ECO:0000313" key="3">
    <source>
        <dbReference type="Proteomes" id="UP000054851"/>
    </source>
</evidence>
<feature type="transmembrane region" description="Helical" evidence="1">
    <location>
        <begin position="207"/>
        <end position="225"/>
    </location>
</feature>
<feature type="transmembrane region" description="Helical" evidence="1">
    <location>
        <begin position="156"/>
        <end position="175"/>
    </location>
</feature>
<evidence type="ECO:0000256" key="1">
    <source>
        <dbReference type="SAM" id="Phobius"/>
    </source>
</evidence>
<dbReference type="EMBL" id="FCOA02000019">
    <property type="protein sequence ID" value="SAK78702.1"/>
    <property type="molecule type" value="Genomic_DNA"/>
</dbReference>
<dbReference type="RefSeq" id="WP_061170025.1">
    <property type="nucleotide sequence ID" value="NZ_FCOA02000019.1"/>
</dbReference>
<evidence type="ECO:0000313" key="2">
    <source>
        <dbReference type="EMBL" id="SAK78702.1"/>
    </source>
</evidence>
<keyword evidence="1" id="KW-1133">Transmembrane helix</keyword>
<keyword evidence="3" id="KW-1185">Reference proteome</keyword>
<dbReference type="STRING" id="1777140.AWB79_04935"/>
<reference evidence="2" key="1">
    <citation type="submission" date="2016-01" db="EMBL/GenBank/DDBJ databases">
        <authorList>
            <person name="Peeters C."/>
        </authorList>
    </citation>
    <scope>NUCLEOTIDE SEQUENCE</scope>
    <source>
        <strain evidence="2">LMG 29322</strain>
    </source>
</reference>
<proteinExistence type="predicted"/>
<feature type="transmembrane region" description="Helical" evidence="1">
    <location>
        <begin position="133"/>
        <end position="150"/>
    </location>
</feature>